<protein>
    <submittedName>
        <fullName evidence="1">Uncharacterized protein</fullName>
    </submittedName>
</protein>
<gene>
    <name evidence="1" type="primary">SKDI07G0160</name>
    <name evidence="1" type="ORF">SKDI_07G0160</name>
</gene>
<proteinExistence type="predicted"/>
<dbReference type="InterPro" id="IPR018822">
    <property type="entry name" value="UPF0646"/>
</dbReference>
<dbReference type="OrthoDB" id="2507795at2759"/>
<name>A0AA35JIY3_SACK1</name>
<reference evidence="1" key="1">
    <citation type="submission" date="2022-10" db="EMBL/GenBank/DDBJ databases">
        <authorList>
            <person name="Byrne P K."/>
        </authorList>
    </citation>
    <scope>NUCLEOTIDE SEQUENCE</scope>
    <source>
        <strain evidence="1">IFO1802</strain>
    </source>
</reference>
<keyword evidence="2" id="KW-1185">Reference proteome</keyword>
<dbReference type="EMBL" id="OX365902">
    <property type="protein sequence ID" value="CAI4061310.1"/>
    <property type="molecule type" value="Genomic_DNA"/>
</dbReference>
<evidence type="ECO:0000313" key="1">
    <source>
        <dbReference type="EMBL" id="CAI4061310.1"/>
    </source>
</evidence>
<dbReference type="Pfam" id="PF10336">
    <property type="entry name" value="DUF2420"/>
    <property type="match status" value="1"/>
</dbReference>
<dbReference type="Proteomes" id="UP001162087">
    <property type="component" value="Chromosome 7"/>
</dbReference>
<evidence type="ECO:0000313" key="2">
    <source>
        <dbReference type="Proteomes" id="UP001162087"/>
    </source>
</evidence>
<organism evidence="1 2">
    <name type="scientific">Saccharomyces kudriavzevii (strain ATCC MYA-4449 / AS 2.2408 / CBS 8840 / NBRC 1802 / NCYC 2889)</name>
    <name type="common">Yeast</name>
    <dbReference type="NCBI Taxonomy" id="226230"/>
    <lineage>
        <taxon>Eukaryota</taxon>
        <taxon>Fungi</taxon>
        <taxon>Dikarya</taxon>
        <taxon>Ascomycota</taxon>
        <taxon>Saccharomycotina</taxon>
        <taxon>Saccharomycetes</taxon>
        <taxon>Saccharomycetales</taxon>
        <taxon>Saccharomycetaceae</taxon>
        <taxon>Saccharomyces</taxon>
    </lineage>
</organism>
<sequence>MSKEEAHNRVELDDVGVQLDEDDEEDLLEYNDEVAEEQSSDANIRNVAETLMKKKLPKVTVEYEDTTFLLFASEDEGEINNPIICENTALYQRPMGEFMESIRQFMGSRYGSLAFATKELVLRLRSLDLTLFEDNVYNNHISFNDVYTIFKILKERSESDLETDIPTHLAIELTTRPRFVSRYNALVELTESSATLKNIKPFSNDETHPLILDDNDQPVHQNTSEVIVMDIDDDGEGGPEDQDSPI</sequence>
<accession>A0AA35JIY3</accession>